<keyword evidence="3" id="KW-0732">Signal</keyword>
<evidence type="ECO:0000259" key="5">
    <source>
        <dbReference type="PROSITE" id="PS00498"/>
    </source>
</evidence>
<dbReference type="PANTHER" id="PTHR11474">
    <property type="entry name" value="TYROSINASE FAMILY MEMBER"/>
    <property type="match status" value="1"/>
</dbReference>
<reference evidence="6" key="2">
    <citation type="submission" date="2020-11" db="EMBL/GenBank/DDBJ databases">
        <authorList>
            <person name="McCartney M.A."/>
            <person name="Auch B."/>
            <person name="Kono T."/>
            <person name="Mallez S."/>
            <person name="Becker A."/>
            <person name="Gohl D.M."/>
            <person name="Silverstein K.A.T."/>
            <person name="Koren S."/>
            <person name="Bechman K.B."/>
            <person name="Herman A."/>
            <person name="Abrahante J.E."/>
            <person name="Garbe J."/>
        </authorList>
    </citation>
    <scope>NUCLEOTIDE SEQUENCE</scope>
    <source>
        <strain evidence="6">Duluth1</strain>
        <tissue evidence="6">Whole animal</tissue>
    </source>
</reference>
<evidence type="ECO:0000259" key="4">
    <source>
        <dbReference type="PROSITE" id="PS00497"/>
    </source>
</evidence>
<dbReference type="Proteomes" id="UP000828390">
    <property type="component" value="Unassembled WGS sequence"/>
</dbReference>
<proteinExistence type="predicted"/>
<evidence type="ECO:0000256" key="3">
    <source>
        <dbReference type="SAM" id="SignalP"/>
    </source>
</evidence>
<dbReference type="PANTHER" id="PTHR11474:SF126">
    <property type="entry name" value="TYROSINASE-LIKE PROTEIN TYR-1-RELATED"/>
    <property type="match status" value="1"/>
</dbReference>
<gene>
    <name evidence="6" type="ORF">DPMN_124892</name>
</gene>
<keyword evidence="1" id="KW-0479">Metal-binding</keyword>
<name>A0A9D4GX75_DREPO</name>
<dbReference type="Gene3D" id="1.10.1280.10">
    <property type="entry name" value="Di-copper center containing domain from catechol oxidase"/>
    <property type="match status" value="1"/>
</dbReference>
<dbReference type="PROSITE" id="PS00498">
    <property type="entry name" value="TYROSINASE_2"/>
    <property type="match status" value="1"/>
</dbReference>
<dbReference type="InterPro" id="IPR050316">
    <property type="entry name" value="Tyrosinase/Hemocyanin"/>
</dbReference>
<dbReference type="AlphaFoldDB" id="A0A9D4GX75"/>
<evidence type="ECO:0000256" key="2">
    <source>
        <dbReference type="ARBA" id="ARBA00023008"/>
    </source>
</evidence>
<dbReference type="PRINTS" id="PR00092">
    <property type="entry name" value="TYROSINASE"/>
</dbReference>
<protein>
    <recommendedName>
        <fullName evidence="4 5">Tyrosinase copper-binding domain-containing protein</fullName>
    </recommendedName>
</protein>
<evidence type="ECO:0000313" key="7">
    <source>
        <dbReference type="Proteomes" id="UP000828390"/>
    </source>
</evidence>
<dbReference type="GO" id="GO:0016491">
    <property type="term" value="F:oxidoreductase activity"/>
    <property type="evidence" value="ECO:0007669"/>
    <property type="project" value="InterPro"/>
</dbReference>
<keyword evidence="7" id="KW-1185">Reference proteome</keyword>
<reference evidence="6" key="1">
    <citation type="journal article" date="2019" name="bioRxiv">
        <title>The Genome of the Zebra Mussel, Dreissena polymorpha: A Resource for Invasive Species Research.</title>
        <authorList>
            <person name="McCartney M.A."/>
            <person name="Auch B."/>
            <person name="Kono T."/>
            <person name="Mallez S."/>
            <person name="Zhang Y."/>
            <person name="Obille A."/>
            <person name="Becker A."/>
            <person name="Abrahante J.E."/>
            <person name="Garbe J."/>
            <person name="Badalamenti J.P."/>
            <person name="Herman A."/>
            <person name="Mangelson H."/>
            <person name="Liachko I."/>
            <person name="Sullivan S."/>
            <person name="Sone E.D."/>
            <person name="Koren S."/>
            <person name="Silverstein K.A.T."/>
            <person name="Beckman K.B."/>
            <person name="Gohl D.M."/>
        </authorList>
    </citation>
    <scope>NUCLEOTIDE SEQUENCE</scope>
    <source>
        <strain evidence="6">Duluth1</strain>
        <tissue evidence="6">Whole animal</tissue>
    </source>
</reference>
<organism evidence="6 7">
    <name type="scientific">Dreissena polymorpha</name>
    <name type="common">Zebra mussel</name>
    <name type="synonym">Mytilus polymorpha</name>
    <dbReference type="NCBI Taxonomy" id="45954"/>
    <lineage>
        <taxon>Eukaryota</taxon>
        <taxon>Metazoa</taxon>
        <taxon>Spiralia</taxon>
        <taxon>Lophotrochozoa</taxon>
        <taxon>Mollusca</taxon>
        <taxon>Bivalvia</taxon>
        <taxon>Autobranchia</taxon>
        <taxon>Heteroconchia</taxon>
        <taxon>Euheterodonta</taxon>
        <taxon>Imparidentia</taxon>
        <taxon>Neoheterodontei</taxon>
        <taxon>Myida</taxon>
        <taxon>Dreissenoidea</taxon>
        <taxon>Dreissenidae</taxon>
        <taxon>Dreissena</taxon>
    </lineage>
</organism>
<evidence type="ECO:0000256" key="1">
    <source>
        <dbReference type="ARBA" id="ARBA00022723"/>
    </source>
</evidence>
<feature type="chain" id="PRO_5039526789" description="Tyrosinase copper-binding domain-containing protein" evidence="3">
    <location>
        <begin position="22"/>
        <end position="528"/>
    </location>
</feature>
<keyword evidence="2" id="KW-0186">Copper</keyword>
<dbReference type="SUPFAM" id="SSF48056">
    <property type="entry name" value="Di-copper centre-containing domain"/>
    <property type="match status" value="1"/>
</dbReference>
<feature type="signal peptide" evidence="3">
    <location>
        <begin position="1"/>
        <end position="21"/>
    </location>
</feature>
<feature type="domain" description="Tyrosinase copper-binding" evidence="5">
    <location>
        <begin position="289"/>
        <end position="300"/>
    </location>
</feature>
<accession>A0A9D4GX75</accession>
<dbReference type="EMBL" id="JAIWYP010000005">
    <property type="protein sequence ID" value="KAH3823094.1"/>
    <property type="molecule type" value="Genomic_DNA"/>
</dbReference>
<dbReference type="PROSITE" id="PS00497">
    <property type="entry name" value="TYROSINASE_1"/>
    <property type="match status" value="1"/>
</dbReference>
<dbReference type="InterPro" id="IPR008922">
    <property type="entry name" value="Di-copper_centre_dom_sf"/>
</dbReference>
<comment type="caution">
    <text evidence="6">The sequence shown here is derived from an EMBL/GenBank/DDBJ whole genome shotgun (WGS) entry which is preliminary data.</text>
</comment>
<feature type="domain" description="Tyrosinase copper-binding" evidence="4">
    <location>
        <begin position="141"/>
        <end position="158"/>
    </location>
</feature>
<dbReference type="OrthoDB" id="6132182at2759"/>
<dbReference type="InterPro" id="IPR002227">
    <property type="entry name" value="Tyrosinase_Cu-bd"/>
</dbReference>
<sequence>MFYKGVFGVSLWCTIAAFVNAQQPCPSDVFVKPAEVLACEQRAQNEPVNQTLAAEACLRTYFVNRVTANPLLPEDYAMLGEFAAKKFGKNPPASGYRIRRDIRVLTVTERQKLFRAFNVLYKTGVLQRFARLRGQQVLRKHRGASFLPWHRVLLAAVEEKLREIDPEVSLAYWDYTADYYLPLPSDSVIWSPCFVGNGDGIVREGPFRFMYGGFNTLISRDIAPNGTCPPRLINKDDVDELMRYCYYANITTGNTKTYYTQPHNLEIIQNGVHMWVGGDMSNTPAALYDPVFFLHHVFIDYIWEQFRTRQSSLSCRVDVERDYREPGDYAVDNFPGHAPWEEMHGFEYLQNRDGLWRNWTTAFYGYEPAPKCPDCGNSENLYCDREIDPRRPEGVCVTKTKFFCVDQPPMDVERDKPFQEQLGGGAIVTLGTREEGLPGDGRTRFMSQEEGLAILREQVGHMTASPPSVTLNAKEPDAPGNLKPTLTLNLHEELYVISSAYSQRALGKYEAIVRALFTTTAVILASLI</sequence>
<dbReference type="GO" id="GO:0046872">
    <property type="term" value="F:metal ion binding"/>
    <property type="evidence" value="ECO:0007669"/>
    <property type="project" value="UniProtKB-KW"/>
</dbReference>
<dbReference type="Pfam" id="PF00264">
    <property type="entry name" value="Tyrosinase"/>
    <property type="match status" value="1"/>
</dbReference>
<evidence type="ECO:0000313" key="6">
    <source>
        <dbReference type="EMBL" id="KAH3823094.1"/>
    </source>
</evidence>